<proteinExistence type="predicted"/>
<dbReference type="Proteomes" id="UP000689195">
    <property type="component" value="Unassembled WGS sequence"/>
</dbReference>
<protein>
    <submittedName>
        <fullName evidence="1">Uncharacterized protein</fullName>
    </submittedName>
</protein>
<evidence type="ECO:0000313" key="1">
    <source>
        <dbReference type="EMBL" id="CAD8143327.1"/>
    </source>
</evidence>
<dbReference type="AlphaFoldDB" id="A0A8S1SVU7"/>
<organism evidence="1 2">
    <name type="scientific">Paramecium pentaurelia</name>
    <dbReference type="NCBI Taxonomy" id="43138"/>
    <lineage>
        <taxon>Eukaryota</taxon>
        <taxon>Sar</taxon>
        <taxon>Alveolata</taxon>
        <taxon>Ciliophora</taxon>
        <taxon>Intramacronucleata</taxon>
        <taxon>Oligohymenophorea</taxon>
        <taxon>Peniculida</taxon>
        <taxon>Parameciidae</taxon>
        <taxon>Paramecium</taxon>
    </lineage>
</organism>
<reference evidence="1" key="1">
    <citation type="submission" date="2021-01" db="EMBL/GenBank/DDBJ databases">
        <authorList>
            <consortium name="Genoscope - CEA"/>
            <person name="William W."/>
        </authorList>
    </citation>
    <scope>NUCLEOTIDE SEQUENCE</scope>
</reference>
<name>A0A8S1SVU7_9CILI</name>
<evidence type="ECO:0000313" key="2">
    <source>
        <dbReference type="Proteomes" id="UP000689195"/>
    </source>
</evidence>
<comment type="caution">
    <text evidence="1">The sequence shown here is derived from an EMBL/GenBank/DDBJ whole genome shotgun (WGS) entry which is preliminary data.</text>
</comment>
<dbReference type="OrthoDB" id="294129at2759"/>
<keyword evidence="2" id="KW-1185">Reference proteome</keyword>
<sequence length="162" mass="18802">MGTTCSTEKFKITPTASTCELLNYEHPLILVAHQCNLNIDLMGELEAAPITVQNHCKKLRDQNQVLKPALERLENEEQNFLQIWNLIVSILKNISSIIKVALLDPLFIEYLPIISYNLQEQQEDLEMLIYHKKGQQQIKRAQSNIIQSKVIRINKRHQTDRI</sequence>
<gene>
    <name evidence="1" type="ORF">PPENT_87.1.T0120153</name>
</gene>
<accession>A0A8S1SVU7</accession>
<dbReference type="EMBL" id="CAJJDO010000012">
    <property type="protein sequence ID" value="CAD8143327.1"/>
    <property type="molecule type" value="Genomic_DNA"/>
</dbReference>